<feature type="binding site" evidence="4">
    <location>
        <position position="145"/>
    </location>
    <ligand>
        <name>NADP(+)</name>
        <dbReference type="ChEBI" id="CHEBI:58349"/>
    </ligand>
</feature>
<keyword evidence="7" id="KW-1185">Reference proteome</keyword>
<dbReference type="InterPro" id="IPR036291">
    <property type="entry name" value="NAD(P)-bd_dom_sf"/>
</dbReference>
<feature type="active site" description="Proton acceptor" evidence="4">
    <location>
        <position position="141"/>
    </location>
</feature>
<evidence type="ECO:0000259" key="5">
    <source>
        <dbReference type="Pfam" id="PF01370"/>
    </source>
</evidence>
<feature type="binding site" evidence="4">
    <location>
        <position position="294"/>
    </location>
    <ligand>
        <name>substrate</name>
    </ligand>
</feature>
<accession>A0ABQ0QLQ0</accession>
<keyword evidence="1 4" id="KW-0521">NADP</keyword>
<feature type="binding site" evidence="4">
    <location>
        <position position="188"/>
    </location>
    <ligand>
        <name>substrate</name>
    </ligand>
</feature>
<comment type="cofactor">
    <cofactor evidence="4">
        <name>NADP(+)</name>
        <dbReference type="ChEBI" id="CHEBI:58349"/>
    </cofactor>
    <text evidence="4">Binds 1 NADP(+) per subunit.</text>
</comment>
<feature type="binding site" evidence="4">
    <location>
        <position position="94"/>
    </location>
    <ligand>
        <name>NADP(+)</name>
        <dbReference type="ChEBI" id="CHEBI:58349"/>
    </ligand>
</feature>
<gene>
    <name evidence="4" type="primary">hldD</name>
    <name evidence="6" type="ORF">AA106556_2075</name>
</gene>
<dbReference type="EMBL" id="BAQB01000097">
    <property type="protein sequence ID" value="GBR49501.1"/>
    <property type="molecule type" value="Genomic_DNA"/>
</dbReference>
<feature type="binding site" evidence="4">
    <location>
        <position position="215"/>
    </location>
    <ligand>
        <name>substrate</name>
    </ligand>
</feature>
<feature type="active site" description="Proton acceptor" evidence="4">
    <location>
        <position position="179"/>
    </location>
</feature>
<comment type="subunit">
    <text evidence="4">Homopentamer.</text>
</comment>
<evidence type="ECO:0000313" key="7">
    <source>
        <dbReference type="Proteomes" id="UP001062443"/>
    </source>
</evidence>
<evidence type="ECO:0000256" key="4">
    <source>
        <dbReference type="HAMAP-Rule" id="MF_01601"/>
    </source>
</evidence>
<comment type="catalytic activity">
    <reaction evidence="4">
        <text>ADP-D-glycero-beta-D-manno-heptose = ADP-L-glycero-beta-D-manno-heptose</text>
        <dbReference type="Rhea" id="RHEA:17577"/>
        <dbReference type="ChEBI" id="CHEBI:59967"/>
        <dbReference type="ChEBI" id="CHEBI:61506"/>
        <dbReference type="EC" id="5.1.3.20"/>
    </reaction>
</comment>
<dbReference type="InterPro" id="IPR001509">
    <property type="entry name" value="Epimerase_deHydtase"/>
</dbReference>
<comment type="function">
    <text evidence="4">Catalyzes the interconversion between ADP-D-glycero-beta-D-manno-heptose and ADP-L-glycero-beta-D-manno-heptose via an epimerization at carbon 6 of the heptose.</text>
</comment>
<dbReference type="InterPro" id="IPR011912">
    <property type="entry name" value="Heptose_epim"/>
</dbReference>
<dbReference type="PANTHER" id="PTHR43103">
    <property type="entry name" value="NUCLEOSIDE-DIPHOSPHATE-SUGAR EPIMERASE"/>
    <property type="match status" value="1"/>
</dbReference>
<comment type="domain">
    <text evidence="4">Contains a large N-terminal NADP-binding domain, and a smaller C-terminal substrate-binding domain.</text>
</comment>
<comment type="similarity">
    <text evidence="4">Belongs to the NAD(P)-dependent epimerase/dehydratase family. HldD subfamily.</text>
</comment>
<organism evidence="6 7">
    <name type="scientific">Neokomagataea tanensis NBRC 106556</name>
    <dbReference type="NCBI Taxonomy" id="1223519"/>
    <lineage>
        <taxon>Bacteria</taxon>
        <taxon>Pseudomonadati</taxon>
        <taxon>Pseudomonadota</taxon>
        <taxon>Alphaproteobacteria</taxon>
        <taxon>Acetobacterales</taxon>
        <taxon>Acetobacteraceae</taxon>
        <taxon>Neokomagataea</taxon>
    </lineage>
</organism>
<feature type="binding site" evidence="4">
    <location>
        <position position="181"/>
    </location>
    <ligand>
        <name>substrate</name>
    </ligand>
</feature>
<name>A0ABQ0QLQ0_9PROT</name>
<feature type="binding site" evidence="4">
    <location>
        <begin position="202"/>
        <end position="205"/>
    </location>
    <ligand>
        <name>substrate</name>
    </ligand>
</feature>
<feature type="binding site" evidence="4">
    <location>
        <begin position="13"/>
        <end position="14"/>
    </location>
    <ligand>
        <name>NADP(+)</name>
        <dbReference type="ChEBI" id="CHEBI:58349"/>
    </ligand>
</feature>
<evidence type="ECO:0000256" key="2">
    <source>
        <dbReference type="ARBA" id="ARBA00023235"/>
    </source>
</evidence>
<dbReference type="CDD" id="cd05248">
    <property type="entry name" value="ADP_GME_SDR_e"/>
    <property type="match status" value="1"/>
</dbReference>
<dbReference type="Proteomes" id="UP001062443">
    <property type="component" value="Unassembled WGS sequence"/>
</dbReference>
<reference evidence="6" key="1">
    <citation type="submission" date="2013-04" db="EMBL/GenBank/DDBJ databases">
        <title>The genome sequencing project of 58 acetic acid bacteria.</title>
        <authorList>
            <person name="Okamoto-Kainuma A."/>
            <person name="Ishikawa M."/>
            <person name="Umino S."/>
            <person name="Koizumi Y."/>
            <person name="Shiwa Y."/>
            <person name="Yoshikawa H."/>
            <person name="Matsutani M."/>
            <person name="Matsushita K."/>
        </authorList>
    </citation>
    <scope>NUCLEOTIDE SEQUENCE</scope>
    <source>
        <strain evidence="6">NBRC 106556</strain>
    </source>
</reference>
<proteinExistence type="inferred from homology"/>
<feature type="binding site" evidence="4">
    <location>
        <position position="171"/>
    </location>
    <ligand>
        <name>NADP(+)</name>
        <dbReference type="ChEBI" id="CHEBI:58349"/>
    </ligand>
</feature>
<feature type="binding site" evidence="4">
    <location>
        <position position="179"/>
    </location>
    <ligand>
        <name>NADP(+)</name>
        <dbReference type="ChEBI" id="CHEBI:58349"/>
    </ligand>
</feature>
<dbReference type="RefSeq" id="WP_068170054.1">
    <property type="nucleotide sequence ID" value="NZ_BAQB01000097.1"/>
</dbReference>
<dbReference type="NCBIfam" id="TIGR02197">
    <property type="entry name" value="heptose_epim"/>
    <property type="match status" value="1"/>
</dbReference>
<feature type="binding site" evidence="4">
    <location>
        <begin position="77"/>
        <end position="81"/>
    </location>
    <ligand>
        <name>NADP(+)</name>
        <dbReference type="ChEBI" id="CHEBI:58349"/>
    </ligand>
</feature>
<dbReference type="Gene3D" id="3.90.25.10">
    <property type="entry name" value="UDP-galactose 4-epimerase, domain 1"/>
    <property type="match status" value="1"/>
</dbReference>
<comment type="pathway">
    <text evidence="4">Nucleotide-sugar biosynthesis; ADP-L-glycero-beta-D-manno-heptose biosynthesis; ADP-L-glycero-beta-D-manno-heptose from D-glycero-beta-D-manno-heptose 7-phosphate: step 4/4.</text>
</comment>
<feature type="binding site" evidence="4">
    <location>
        <position position="56"/>
    </location>
    <ligand>
        <name>NADP(+)</name>
        <dbReference type="ChEBI" id="CHEBI:58349"/>
    </ligand>
</feature>
<keyword evidence="3 4" id="KW-0119">Carbohydrate metabolism</keyword>
<comment type="caution">
    <text evidence="6">The sequence shown here is derived from an EMBL/GenBank/DDBJ whole genome shotgun (WGS) entry which is preliminary data.</text>
</comment>
<feature type="domain" description="NAD-dependent epimerase/dehydratase" evidence="5">
    <location>
        <begin position="5"/>
        <end position="243"/>
    </location>
</feature>
<keyword evidence="2 4" id="KW-0413">Isomerase</keyword>
<protein>
    <recommendedName>
        <fullName evidence="4">ADP-L-glycero-D-manno-heptose-6-epimerase</fullName>
        <ecNumber evidence="4">5.1.3.20</ecNumber>
    </recommendedName>
    <alternativeName>
        <fullName evidence="4">ADP-L-glycero-beta-D-manno-heptose-6-epimerase</fullName>
        <shortName evidence="4">ADP-glyceromanno-heptose 6-epimerase</shortName>
        <shortName evidence="4">ADP-hep 6-epimerase</shortName>
        <shortName evidence="4">AGME</shortName>
    </alternativeName>
</protein>
<feature type="binding site" evidence="4">
    <location>
        <begin position="34"/>
        <end position="35"/>
    </location>
    <ligand>
        <name>NADP(+)</name>
        <dbReference type="ChEBI" id="CHEBI:58349"/>
    </ligand>
</feature>
<dbReference type="Gene3D" id="3.40.50.720">
    <property type="entry name" value="NAD(P)-binding Rossmann-like Domain"/>
    <property type="match status" value="1"/>
</dbReference>
<dbReference type="Pfam" id="PF01370">
    <property type="entry name" value="Epimerase"/>
    <property type="match status" value="1"/>
</dbReference>
<dbReference type="SUPFAM" id="SSF51735">
    <property type="entry name" value="NAD(P)-binding Rossmann-fold domains"/>
    <property type="match status" value="1"/>
</dbReference>
<dbReference type="PANTHER" id="PTHR43103:SF3">
    <property type="entry name" value="ADP-L-GLYCERO-D-MANNO-HEPTOSE-6-EPIMERASE"/>
    <property type="match status" value="1"/>
</dbReference>
<sequence length="334" mass="37190">MTKRIIVTGAAGFIGSNIVRGLNARGFTDIIAVDNLTHGDKALNMVDLSISDYLDKNDFYDDLLAGRFGQIEAIFHEGACSSTTEQDGRYMMANNFETSKKLLAYSQETGARLLYASSAATYGASETFKEEPAYEKPLNVYGYSKLLFDQVVRRAQPSLKTQVAGFRYFNVYGSREQHKGGMASVAFHNFNQFMANGSVKLFGEYGDCQPGEQKRDFIFIDDLVNVKLWFFDHPEHSGVFNLGTGKAQPFNDIATTVVNSVRDLTGLPALSINDMVSQGILEYIPFPDKLRGKYQCFTQADMSRLREIGCDVAFHDVAHGVSAYVRDLYARHQG</sequence>
<dbReference type="HAMAP" id="MF_01601">
    <property type="entry name" value="Heptose_epimerase"/>
    <property type="match status" value="1"/>
</dbReference>
<evidence type="ECO:0000256" key="3">
    <source>
        <dbReference type="ARBA" id="ARBA00023277"/>
    </source>
</evidence>
<feature type="binding site" evidence="4">
    <location>
        <position position="41"/>
    </location>
    <ligand>
        <name>NADP(+)</name>
        <dbReference type="ChEBI" id="CHEBI:58349"/>
    </ligand>
</feature>
<dbReference type="EC" id="5.1.3.20" evidence="4"/>
<evidence type="ECO:0000256" key="1">
    <source>
        <dbReference type="ARBA" id="ARBA00022857"/>
    </source>
</evidence>
<feature type="binding site" evidence="4">
    <location>
        <position position="170"/>
    </location>
    <ligand>
        <name>substrate</name>
    </ligand>
</feature>
<evidence type="ECO:0000313" key="6">
    <source>
        <dbReference type="EMBL" id="GBR49501.1"/>
    </source>
</evidence>